<feature type="region of interest" description="Disordered" evidence="1">
    <location>
        <begin position="1"/>
        <end position="26"/>
    </location>
</feature>
<feature type="region of interest" description="Disordered" evidence="1">
    <location>
        <begin position="417"/>
        <end position="490"/>
    </location>
</feature>
<feature type="region of interest" description="Disordered" evidence="1">
    <location>
        <begin position="206"/>
        <end position="268"/>
    </location>
</feature>
<feature type="compositionally biased region" description="Low complexity" evidence="1">
    <location>
        <begin position="309"/>
        <end position="329"/>
    </location>
</feature>
<feature type="compositionally biased region" description="Polar residues" evidence="1">
    <location>
        <begin position="426"/>
        <end position="438"/>
    </location>
</feature>
<gene>
    <name evidence="2" type="ORF">HXX76_002682</name>
</gene>
<feature type="compositionally biased region" description="Gly residues" evidence="1">
    <location>
        <begin position="526"/>
        <end position="536"/>
    </location>
</feature>
<keyword evidence="3" id="KW-1185">Reference proteome</keyword>
<dbReference type="Proteomes" id="UP000650467">
    <property type="component" value="Unassembled WGS sequence"/>
</dbReference>
<proteinExistence type="predicted"/>
<evidence type="ECO:0000256" key="1">
    <source>
        <dbReference type="SAM" id="MobiDB-lite"/>
    </source>
</evidence>
<feature type="compositionally biased region" description="Gly residues" evidence="1">
    <location>
        <begin position="156"/>
        <end position="168"/>
    </location>
</feature>
<reference evidence="2" key="1">
    <citation type="journal article" date="2020" name="bioRxiv">
        <title>Comparative genomics of Chlamydomonas.</title>
        <authorList>
            <person name="Craig R.J."/>
            <person name="Hasan A.R."/>
            <person name="Ness R.W."/>
            <person name="Keightley P.D."/>
        </authorList>
    </citation>
    <scope>NUCLEOTIDE SEQUENCE</scope>
    <source>
        <strain evidence="2">SAG 7.73</strain>
    </source>
</reference>
<name>A0A835TBU7_CHLIN</name>
<feature type="region of interest" description="Disordered" evidence="1">
    <location>
        <begin position="140"/>
        <end position="170"/>
    </location>
</feature>
<evidence type="ECO:0000313" key="3">
    <source>
        <dbReference type="Proteomes" id="UP000650467"/>
    </source>
</evidence>
<dbReference type="AlphaFoldDB" id="A0A835TBU7"/>
<feature type="region of interest" description="Disordered" evidence="1">
    <location>
        <begin position="294"/>
        <end position="336"/>
    </location>
</feature>
<feature type="compositionally biased region" description="Polar residues" evidence="1">
    <location>
        <begin position="477"/>
        <end position="490"/>
    </location>
</feature>
<feature type="region of interest" description="Disordered" evidence="1">
    <location>
        <begin position="507"/>
        <end position="667"/>
    </location>
</feature>
<dbReference type="EMBL" id="JAEHOC010000004">
    <property type="protein sequence ID" value="KAG2442597.1"/>
    <property type="molecule type" value="Genomic_DNA"/>
</dbReference>
<feature type="compositionally biased region" description="Gly residues" evidence="1">
    <location>
        <begin position="547"/>
        <end position="563"/>
    </location>
</feature>
<accession>A0A835TBU7</accession>
<evidence type="ECO:0000313" key="2">
    <source>
        <dbReference type="EMBL" id="KAG2442597.1"/>
    </source>
</evidence>
<protein>
    <submittedName>
        <fullName evidence="2">Uncharacterized protein</fullName>
    </submittedName>
</protein>
<dbReference type="OrthoDB" id="159675at2759"/>
<organism evidence="2 3">
    <name type="scientific">Chlamydomonas incerta</name>
    <dbReference type="NCBI Taxonomy" id="51695"/>
    <lineage>
        <taxon>Eukaryota</taxon>
        <taxon>Viridiplantae</taxon>
        <taxon>Chlorophyta</taxon>
        <taxon>core chlorophytes</taxon>
        <taxon>Chlorophyceae</taxon>
        <taxon>CS clade</taxon>
        <taxon>Chlamydomonadales</taxon>
        <taxon>Chlamydomonadaceae</taxon>
        <taxon>Chlamydomonas</taxon>
    </lineage>
</organism>
<comment type="caution">
    <text evidence="2">The sequence shown here is derived from an EMBL/GenBank/DDBJ whole genome shotgun (WGS) entry which is preliminary data.</text>
</comment>
<sequence length="898" mass="93671">MPTRGDRTSPTTPRTDEPSSLAVEQPNVFRLQLRPVEDPEGFKPSVQLVSREFATRYLEQVGVRPSKATLDLVNRNVPLSEAHIKTTLRAKGHVEDELHITVPPVNHSYKVPVFINPAAVLQLGIGNKVLGAAVDEANGEGAGVVDDKRPNSSEAGGAGEPGGEGKPAGGSAFLDMAARYLHPFNLDLTLARQNLTALYAAARQRTAAADDGEDTAGGRERRSQGRSSGSAGGLGGGADNALSTSGRGSLGRDYSASGSAGGGGGAVSAIGHGRRGAVAPVSWPRTASGRLVTPQEHADAMGSGLGATQPPGSRPQQQQPAQGQQQSRQGSHDSARAEVVDELLQPLLVTPEVVLTLQAQLESALADWHRHQAPEALKGRLMPEEFARTQEELSSEGSIKMLITLANFMHEELVRGHPDYPHQQDARGTQSREGLRSSTSRRHTDIWEERGLLPRNSSTGEGVTGGGGSTSRRSSSHAHQTSISTQQMTNLQKYDLGYQAYVRQKLDQGPAGQPGGPPQSAATTVAGGGGGGGRGARSGAASPLMTAGGGGSAAGARGAGSPPGLGDNARGVSFAVAPHYHSVPHSPAPAGGGRSAPDSPSSTHSRGGGLLGPLNLPGTLRSGASSPGHTQHGGGHGHHGRSNAPSTAGSAHTHAPGSAASSLGSIPGLPPRVGRALKHSASFALATAANTARSIHAALDATDSGALQRERLFALHVEWAGRFKGLRQSRSGMFFTLPILLLSMRLCVNTLFATLYPIWTRMPEGAQVLEDMDAAICALFDPHGYLSRALSLLQSTPSAIEAVTRHPQRRGKERRHFNDTSPLMQATLQGALSSGARKLMQSNANQPVGLAKLRTQLTSEQRAALFARGLQWMTQPDPLLSQIGEPQLVGRLYQEGAI</sequence>
<feature type="compositionally biased region" description="Basic and acidic residues" evidence="1">
    <location>
        <begin position="442"/>
        <end position="452"/>
    </location>
</feature>